<evidence type="ECO:0000256" key="12">
    <source>
        <dbReference type="RuleBase" id="RU000679"/>
    </source>
</evidence>
<dbReference type="PANTHER" id="PTHR11690">
    <property type="entry name" value="AMILORIDE-SENSITIVE SODIUM CHANNEL-RELATED"/>
    <property type="match status" value="1"/>
</dbReference>
<reference evidence="14" key="1">
    <citation type="submission" date="2017-09" db="EMBL/GenBank/DDBJ databases">
        <title>Contemporary evolution of a Lepidopteran species, Heliothis virescens, in response to modern agricultural practices.</title>
        <authorList>
            <person name="Fritz M.L."/>
            <person name="Deyonke A.M."/>
            <person name="Papanicolaou A."/>
            <person name="Micinski S."/>
            <person name="Westbrook J."/>
            <person name="Gould F."/>
        </authorList>
    </citation>
    <scope>NUCLEOTIDE SEQUENCE [LARGE SCALE GENOMIC DNA]</scope>
    <source>
        <strain evidence="14">HvINT-</strain>
        <tissue evidence="14">Whole body</tissue>
    </source>
</reference>
<accession>A0A2A4IYE2</accession>
<keyword evidence="7" id="KW-0915">Sodium</keyword>
<evidence type="ECO:0000256" key="4">
    <source>
        <dbReference type="ARBA" id="ARBA00022461"/>
    </source>
</evidence>
<protein>
    <submittedName>
        <fullName evidence="14">Uncharacterized protein</fullName>
    </submittedName>
</protein>
<evidence type="ECO:0000256" key="8">
    <source>
        <dbReference type="ARBA" id="ARBA00023065"/>
    </source>
</evidence>
<evidence type="ECO:0000313" key="14">
    <source>
        <dbReference type="EMBL" id="PCG64428.1"/>
    </source>
</evidence>
<organism evidence="14">
    <name type="scientific">Heliothis virescens</name>
    <name type="common">Tobacco budworm moth</name>
    <dbReference type="NCBI Taxonomy" id="7102"/>
    <lineage>
        <taxon>Eukaryota</taxon>
        <taxon>Metazoa</taxon>
        <taxon>Ecdysozoa</taxon>
        <taxon>Arthropoda</taxon>
        <taxon>Hexapoda</taxon>
        <taxon>Insecta</taxon>
        <taxon>Pterygota</taxon>
        <taxon>Neoptera</taxon>
        <taxon>Endopterygota</taxon>
        <taxon>Lepidoptera</taxon>
        <taxon>Glossata</taxon>
        <taxon>Ditrysia</taxon>
        <taxon>Noctuoidea</taxon>
        <taxon>Noctuidae</taxon>
        <taxon>Heliothinae</taxon>
        <taxon>Heliothis</taxon>
    </lineage>
</organism>
<feature type="transmembrane region" description="Helical" evidence="13">
    <location>
        <begin position="62"/>
        <end position="84"/>
    </location>
</feature>
<comment type="similarity">
    <text evidence="2 12">Belongs to the amiloride-sensitive sodium channel (TC 1.A.6) family.</text>
</comment>
<evidence type="ECO:0000256" key="13">
    <source>
        <dbReference type="SAM" id="Phobius"/>
    </source>
</evidence>
<dbReference type="GO" id="GO:0005886">
    <property type="term" value="C:plasma membrane"/>
    <property type="evidence" value="ECO:0007669"/>
    <property type="project" value="TreeGrafter"/>
</dbReference>
<evidence type="ECO:0000256" key="11">
    <source>
        <dbReference type="ARBA" id="ARBA00023303"/>
    </source>
</evidence>
<dbReference type="STRING" id="7102.A0A2A4IYE2"/>
<keyword evidence="9 13" id="KW-0472">Membrane</keyword>
<keyword evidence="5 12" id="KW-0812">Transmembrane</keyword>
<evidence type="ECO:0000256" key="9">
    <source>
        <dbReference type="ARBA" id="ARBA00023136"/>
    </source>
</evidence>
<name>A0A2A4IYE2_HELVI</name>
<keyword evidence="6 13" id="KW-1133">Transmembrane helix</keyword>
<dbReference type="PANTHER" id="PTHR11690:SF288">
    <property type="entry name" value="AMILORIDE-SENSITIVE NA+ CHANNEL-RELATED"/>
    <property type="match status" value="1"/>
</dbReference>
<proteinExistence type="inferred from homology"/>
<keyword evidence="11 12" id="KW-0407">Ion channel</keyword>
<dbReference type="AlphaFoldDB" id="A0A2A4IYE2"/>
<feature type="transmembrane region" description="Helical" evidence="13">
    <location>
        <begin position="366"/>
        <end position="392"/>
    </location>
</feature>
<dbReference type="InterPro" id="IPR001873">
    <property type="entry name" value="ENaC"/>
</dbReference>
<evidence type="ECO:0000256" key="2">
    <source>
        <dbReference type="ARBA" id="ARBA00007193"/>
    </source>
</evidence>
<keyword evidence="10 12" id="KW-0739">Sodium transport</keyword>
<keyword evidence="8 12" id="KW-0406">Ion transport</keyword>
<evidence type="ECO:0000256" key="10">
    <source>
        <dbReference type="ARBA" id="ARBA00023201"/>
    </source>
</evidence>
<keyword evidence="3 12" id="KW-0813">Transport</keyword>
<evidence type="ECO:0000256" key="6">
    <source>
        <dbReference type="ARBA" id="ARBA00022989"/>
    </source>
</evidence>
<dbReference type="Gene3D" id="1.10.287.770">
    <property type="entry name" value="YojJ-like"/>
    <property type="match status" value="1"/>
</dbReference>
<evidence type="ECO:0000256" key="1">
    <source>
        <dbReference type="ARBA" id="ARBA00004141"/>
    </source>
</evidence>
<dbReference type="EMBL" id="NWSH01005113">
    <property type="protein sequence ID" value="PCG64428.1"/>
    <property type="molecule type" value="Genomic_DNA"/>
</dbReference>
<evidence type="ECO:0000256" key="3">
    <source>
        <dbReference type="ARBA" id="ARBA00022448"/>
    </source>
</evidence>
<gene>
    <name evidence="14" type="ORF">B5V51_10687</name>
</gene>
<comment type="subcellular location">
    <subcellularLocation>
        <location evidence="1">Membrane</location>
        <topology evidence="1">Multi-pass membrane protein</topology>
    </subcellularLocation>
</comment>
<keyword evidence="4 12" id="KW-0894">Sodium channel</keyword>
<evidence type="ECO:0000256" key="5">
    <source>
        <dbReference type="ARBA" id="ARBA00022692"/>
    </source>
</evidence>
<sequence>MEEENEVVIVTNVYGDVCIRRKARRKRQKLLVKELLFDYANNTTLHGLPYITRRGLTNVEKVFWFITFVVSIGLCLFLISKVWFKWQTSPVIVSFSEQMVPVSMVPFPSVTICPQSKVKVSVYNFTDETVQLDEFLKTNKEALNATMRARFAKFDALFQICDKTFLYNDEFNLTEVYPTKHADSSMVKYMKEVYIQHPADLPQSSLYYYAMLHNQVSSMAIGFDVVNTSETLRYYDPEMMECLSNITYAHCHCVEFFMPHSSSKKICTGIDEECILEARDLMLLQESIRGNFTCHCLPSCIDVDYGAEILKTDFKLKKFINSLKKLHPNYSDDSFKNTSFSKIEMYFMKPRFLSMRRSELFGVTDFLANCGGLLGLFLGFSFLSLVEIFYFLTLRLCCTLKKDLEEEKAQDKVEHGKDVEKY</sequence>
<comment type="caution">
    <text evidence="14">The sequence shown here is derived from an EMBL/GenBank/DDBJ whole genome shotgun (WGS) entry which is preliminary data.</text>
</comment>
<evidence type="ECO:0000256" key="7">
    <source>
        <dbReference type="ARBA" id="ARBA00023053"/>
    </source>
</evidence>
<dbReference type="GO" id="GO:0015280">
    <property type="term" value="F:ligand-gated sodium channel activity"/>
    <property type="evidence" value="ECO:0007669"/>
    <property type="project" value="TreeGrafter"/>
</dbReference>
<dbReference type="Pfam" id="PF00858">
    <property type="entry name" value="ASC"/>
    <property type="match status" value="2"/>
</dbReference>